<organism evidence="2 3">
    <name type="scientific">Streptomyces longispororuber</name>
    <dbReference type="NCBI Taxonomy" id="68230"/>
    <lineage>
        <taxon>Bacteria</taxon>
        <taxon>Bacillati</taxon>
        <taxon>Actinomycetota</taxon>
        <taxon>Actinomycetes</taxon>
        <taxon>Kitasatosporales</taxon>
        <taxon>Streptomycetaceae</taxon>
        <taxon>Streptomyces</taxon>
    </lineage>
</organism>
<comment type="caution">
    <text evidence="2">The sequence shown here is derived from an EMBL/GenBank/DDBJ whole genome shotgun (WGS) entry which is preliminary data.</text>
</comment>
<accession>A0A919DDU1</accession>
<evidence type="ECO:0000313" key="3">
    <source>
        <dbReference type="Proteomes" id="UP000608024"/>
    </source>
</evidence>
<feature type="region of interest" description="Disordered" evidence="1">
    <location>
        <begin position="259"/>
        <end position="279"/>
    </location>
</feature>
<feature type="compositionally biased region" description="Basic residues" evidence="1">
    <location>
        <begin position="266"/>
        <end position="279"/>
    </location>
</feature>
<reference evidence="2" key="1">
    <citation type="journal article" date="2014" name="Int. J. Syst. Evol. Microbiol.">
        <title>Complete genome sequence of Corynebacterium casei LMG S-19264T (=DSM 44701T), isolated from a smear-ripened cheese.</title>
        <authorList>
            <consortium name="US DOE Joint Genome Institute (JGI-PGF)"/>
            <person name="Walter F."/>
            <person name="Albersmeier A."/>
            <person name="Kalinowski J."/>
            <person name="Ruckert C."/>
        </authorList>
    </citation>
    <scope>NUCLEOTIDE SEQUENCE</scope>
    <source>
        <strain evidence="2">JCM 4784</strain>
    </source>
</reference>
<dbReference type="AlphaFoldDB" id="A0A919DDU1"/>
<dbReference type="EMBL" id="BNBT01000003">
    <property type="protein sequence ID" value="GHE36634.1"/>
    <property type="molecule type" value="Genomic_DNA"/>
</dbReference>
<gene>
    <name evidence="2" type="ORF">GCM10018785_02810</name>
</gene>
<proteinExistence type="predicted"/>
<protein>
    <submittedName>
        <fullName evidence="2">Uncharacterized protein</fullName>
    </submittedName>
</protein>
<dbReference type="Proteomes" id="UP000608024">
    <property type="component" value="Unassembled WGS sequence"/>
</dbReference>
<evidence type="ECO:0000313" key="2">
    <source>
        <dbReference type="EMBL" id="GHE36634.1"/>
    </source>
</evidence>
<sequence>MWDTDMGMSELKAALAEAYANGSEPKFISVADNGDELWGMGSAMFVLPAVPAGAPPELEYALRVRRDAVLSGTCEECNASLDANPFGQLEGVEAVAAIIAHRRNCPASDENLLPQLRGFRERRGSTSADDIYAAASKATRLRVEEKAPSRRMIRNRKFETWGRRLLDQKLAESTAKCGHLHVDSAQTWNILLGDTRWWCNQCWEYQGQEIVRGNSPLSIQEDFTCDHCRTVKNELEPLILRIGTFVLHGGLCRTCSKRSMETTEKPRRKRNGAKRRGRR</sequence>
<keyword evidence="3" id="KW-1185">Reference proteome</keyword>
<evidence type="ECO:0000256" key="1">
    <source>
        <dbReference type="SAM" id="MobiDB-lite"/>
    </source>
</evidence>
<reference evidence="2" key="2">
    <citation type="submission" date="2020-09" db="EMBL/GenBank/DDBJ databases">
        <authorList>
            <person name="Sun Q."/>
            <person name="Ohkuma M."/>
        </authorList>
    </citation>
    <scope>NUCLEOTIDE SEQUENCE</scope>
    <source>
        <strain evidence="2">JCM 4784</strain>
    </source>
</reference>
<name>A0A919DDU1_9ACTN</name>